<keyword evidence="3" id="KW-1185">Reference proteome</keyword>
<evidence type="ECO:0000313" key="2">
    <source>
        <dbReference type="EMBL" id="CCX30143.1"/>
    </source>
</evidence>
<evidence type="ECO:0000313" key="3">
    <source>
        <dbReference type="Proteomes" id="UP000018144"/>
    </source>
</evidence>
<feature type="compositionally biased region" description="Basic and acidic residues" evidence="1">
    <location>
        <begin position="158"/>
        <end position="169"/>
    </location>
</feature>
<name>U4LE42_PYROM</name>
<proteinExistence type="predicted"/>
<sequence length="207" mass="22881">MDVSQQVASDRNLMPIVEAPRDKGKGREVSMDDSADLENVVHLQAIRVPKDGMRAPPGSFAQYDSHGNLYDFAGPSSIPDVPHNSLAGLKSYLFDSKDAEGLRAGPVSVPEDKGSVEYVYKGERVQDIEGYRDSFAGLQILRGPWDGLRAPQNSVSEDMQKGGATDHDSFGLPDRNIFVEEPERIGPTDSSPIPEELINWRDYYDRD</sequence>
<evidence type="ECO:0000256" key="1">
    <source>
        <dbReference type="SAM" id="MobiDB-lite"/>
    </source>
</evidence>
<protein>
    <submittedName>
        <fullName evidence="2">Uncharacterized protein</fullName>
    </submittedName>
</protein>
<dbReference type="AlphaFoldDB" id="U4LE42"/>
<organism evidence="2 3">
    <name type="scientific">Pyronema omphalodes (strain CBS 100304)</name>
    <name type="common">Pyronema confluens</name>
    <dbReference type="NCBI Taxonomy" id="1076935"/>
    <lineage>
        <taxon>Eukaryota</taxon>
        <taxon>Fungi</taxon>
        <taxon>Dikarya</taxon>
        <taxon>Ascomycota</taxon>
        <taxon>Pezizomycotina</taxon>
        <taxon>Pezizomycetes</taxon>
        <taxon>Pezizales</taxon>
        <taxon>Pyronemataceae</taxon>
        <taxon>Pyronema</taxon>
    </lineage>
</organism>
<reference evidence="2 3" key="1">
    <citation type="journal article" date="2013" name="PLoS Genet.">
        <title>The genome and development-dependent transcriptomes of Pyronema confluens: a window into fungal evolution.</title>
        <authorList>
            <person name="Traeger S."/>
            <person name="Altegoer F."/>
            <person name="Freitag M."/>
            <person name="Gabaldon T."/>
            <person name="Kempken F."/>
            <person name="Kumar A."/>
            <person name="Marcet-Houben M."/>
            <person name="Poggeler S."/>
            <person name="Stajich J.E."/>
            <person name="Nowrousian M."/>
        </authorList>
    </citation>
    <scope>NUCLEOTIDE SEQUENCE [LARGE SCALE GENOMIC DNA]</scope>
    <source>
        <strain evidence="3">CBS 100304</strain>
        <tissue evidence="2">Vegetative mycelium</tissue>
    </source>
</reference>
<dbReference type="Proteomes" id="UP000018144">
    <property type="component" value="Unassembled WGS sequence"/>
</dbReference>
<feature type="region of interest" description="Disordered" evidence="1">
    <location>
        <begin position="1"/>
        <end position="29"/>
    </location>
</feature>
<dbReference type="EMBL" id="HF935427">
    <property type="protein sequence ID" value="CCX30143.1"/>
    <property type="molecule type" value="Genomic_DNA"/>
</dbReference>
<dbReference type="OrthoDB" id="10616472at2759"/>
<accession>U4LE42</accession>
<feature type="region of interest" description="Disordered" evidence="1">
    <location>
        <begin position="149"/>
        <end position="174"/>
    </location>
</feature>
<feature type="compositionally biased region" description="Basic and acidic residues" evidence="1">
    <location>
        <begin position="19"/>
        <end position="29"/>
    </location>
</feature>
<gene>
    <name evidence="2" type="ORF">PCON_08245</name>
</gene>